<keyword evidence="3" id="KW-1185">Reference proteome</keyword>
<protein>
    <submittedName>
        <fullName evidence="2">Uncharacterized protein</fullName>
    </submittedName>
</protein>
<dbReference type="EMBL" id="JAYMYQ010000002">
    <property type="protein sequence ID" value="KAK7350761.1"/>
    <property type="molecule type" value="Genomic_DNA"/>
</dbReference>
<sequence>MSRNCYMWLSLNFQCMFLLYRRGCCFSLLNEEAMSSLVLYLYILNRRNTQKLMINFSICLNKVLPTANAAKLLQSNFGDNGHSLSITFDDDSL</sequence>
<organism evidence="2 3">
    <name type="scientific">Canavalia gladiata</name>
    <name type="common">Sword bean</name>
    <name type="synonym">Dolichos gladiatus</name>
    <dbReference type="NCBI Taxonomy" id="3824"/>
    <lineage>
        <taxon>Eukaryota</taxon>
        <taxon>Viridiplantae</taxon>
        <taxon>Streptophyta</taxon>
        <taxon>Embryophyta</taxon>
        <taxon>Tracheophyta</taxon>
        <taxon>Spermatophyta</taxon>
        <taxon>Magnoliopsida</taxon>
        <taxon>eudicotyledons</taxon>
        <taxon>Gunneridae</taxon>
        <taxon>Pentapetalae</taxon>
        <taxon>rosids</taxon>
        <taxon>fabids</taxon>
        <taxon>Fabales</taxon>
        <taxon>Fabaceae</taxon>
        <taxon>Papilionoideae</taxon>
        <taxon>50 kb inversion clade</taxon>
        <taxon>NPAAA clade</taxon>
        <taxon>indigoferoid/millettioid clade</taxon>
        <taxon>Phaseoleae</taxon>
        <taxon>Canavalia</taxon>
    </lineage>
</organism>
<gene>
    <name evidence="2" type="ORF">VNO77_09694</name>
</gene>
<proteinExistence type="predicted"/>
<reference evidence="2 3" key="1">
    <citation type="submission" date="2024-01" db="EMBL/GenBank/DDBJ databases">
        <title>The genomes of 5 underutilized Papilionoideae crops provide insights into root nodulation and disease resistanc.</title>
        <authorList>
            <person name="Jiang F."/>
        </authorList>
    </citation>
    <scope>NUCLEOTIDE SEQUENCE [LARGE SCALE GENOMIC DNA]</scope>
    <source>
        <strain evidence="2">LVBAO_FW01</strain>
        <tissue evidence="2">Leaves</tissue>
    </source>
</reference>
<dbReference type="Proteomes" id="UP001367508">
    <property type="component" value="Unassembled WGS sequence"/>
</dbReference>
<name>A0AAN9MA50_CANGL</name>
<comment type="caution">
    <text evidence="2">The sequence shown here is derived from an EMBL/GenBank/DDBJ whole genome shotgun (WGS) entry which is preliminary data.</text>
</comment>
<evidence type="ECO:0000313" key="2">
    <source>
        <dbReference type="EMBL" id="KAK7350761.1"/>
    </source>
</evidence>
<evidence type="ECO:0000313" key="3">
    <source>
        <dbReference type="Proteomes" id="UP001367508"/>
    </source>
</evidence>
<feature type="signal peptide" evidence="1">
    <location>
        <begin position="1"/>
        <end position="25"/>
    </location>
</feature>
<dbReference type="AlphaFoldDB" id="A0AAN9MA50"/>
<evidence type="ECO:0000256" key="1">
    <source>
        <dbReference type="SAM" id="SignalP"/>
    </source>
</evidence>
<accession>A0AAN9MA50</accession>
<feature type="chain" id="PRO_5043026818" evidence="1">
    <location>
        <begin position="26"/>
        <end position="93"/>
    </location>
</feature>
<keyword evidence="1" id="KW-0732">Signal</keyword>